<dbReference type="AlphaFoldDB" id="A0A6J4H0R9"/>
<reference evidence="2" key="1">
    <citation type="submission" date="2020-02" db="EMBL/GenBank/DDBJ databases">
        <authorList>
            <person name="Meier V. D."/>
        </authorList>
    </citation>
    <scope>NUCLEOTIDE SEQUENCE</scope>
    <source>
        <strain evidence="2">AVDCRST_MAG08</strain>
    </source>
</reference>
<protein>
    <submittedName>
        <fullName evidence="2">Uncharacterized protein</fullName>
    </submittedName>
</protein>
<name>A0A6J4H0R9_9PROT</name>
<gene>
    <name evidence="2" type="ORF">AVDCRST_MAG08-148</name>
</gene>
<dbReference type="EMBL" id="CADCTG010000017">
    <property type="protein sequence ID" value="CAA9211872.1"/>
    <property type="molecule type" value="Genomic_DNA"/>
</dbReference>
<keyword evidence="1" id="KW-0732">Signal</keyword>
<accession>A0A6J4H0R9</accession>
<evidence type="ECO:0000313" key="2">
    <source>
        <dbReference type="EMBL" id="CAA9211872.1"/>
    </source>
</evidence>
<proteinExistence type="predicted"/>
<sequence>MRDGFSRRWRRFAAVLAFLLAAVPAARAQFDAPALTPRDPVPPVAAP</sequence>
<feature type="non-terminal residue" evidence="2">
    <location>
        <position position="47"/>
    </location>
</feature>
<organism evidence="2">
    <name type="scientific">uncultured Acetobacteraceae bacterium</name>
    <dbReference type="NCBI Taxonomy" id="169975"/>
    <lineage>
        <taxon>Bacteria</taxon>
        <taxon>Pseudomonadati</taxon>
        <taxon>Pseudomonadota</taxon>
        <taxon>Alphaproteobacteria</taxon>
        <taxon>Acetobacterales</taxon>
        <taxon>Acetobacteraceae</taxon>
        <taxon>environmental samples</taxon>
    </lineage>
</organism>
<feature type="signal peptide" evidence="1">
    <location>
        <begin position="1"/>
        <end position="28"/>
    </location>
</feature>
<feature type="chain" id="PRO_5026946528" evidence="1">
    <location>
        <begin position="29"/>
        <end position="47"/>
    </location>
</feature>
<evidence type="ECO:0000256" key="1">
    <source>
        <dbReference type="SAM" id="SignalP"/>
    </source>
</evidence>